<dbReference type="PRINTS" id="PR00723">
    <property type="entry name" value="SUBTILISIN"/>
</dbReference>
<dbReference type="AlphaFoldDB" id="A0A2W5Q7P1"/>
<dbReference type="InterPro" id="IPR036852">
    <property type="entry name" value="Peptidase_S8/S53_dom_sf"/>
</dbReference>
<dbReference type="PROSITE" id="PS00136">
    <property type="entry name" value="SUBTILASE_ASP"/>
    <property type="match status" value="1"/>
</dbReference>
<feature type="domain" description="Peptidase S8/S53" evidence="6">
    <location>
        <begin position="268"/>
        <end position="568"/>
    </location>
</feature>
<dbReference type="CDD" id="cd04847">
    <property type="entry name" value="Peptidases_S8_Subtilisin_like_2"/>
    <property type="match status" value="1"/>
</dbReference>
<accession>A0A2W5Q7P1</accession>
<dbReference type="EMBL" id="QFPP01000137">
    <property type="protein sequence ID" value="PZQ74311.1"/>
    <property type="molecule type" value="Genomic_DNA"/>
</dbReference>
<evidence type="ECO:0000256" key="5">
    <source>
        <dbReference type="PROSITE-ProRule" id="PRU01240"/>
    </source>
</evidence>
<feature type="active site" description="Charge relay system" evidence="5">
    <location>
        <position position="274"/>
    </location>
</feature>
<comment type="similarity">
    <text evidence="1 5">Belongs to the peptidase S8 family.</text>
</comment>
<dbReference type="InterPro" id="IPR023827">
    <property type="entry name" value="Peptidase_S8_Asp-AS"/>
</dbReference>
<dbReference type="PANTHER" id="PTHR43806">
    <property type="entry name" value="PEPTIDASE S8"/>
    <property type="match status" value="1"/>
</dbReference>
<feature type="active site" description="Charge relay system" evidence="5">
    <location>
        <position position="304"/>
    </location>
</feature>
<dbReference type="InterPro" id="IPR015500">
    <property type="entry name" value="Peptidase_S8_subtilisin-rel"/>
</dbReference>
<sequence>MATDPQGGRERLPIKVIMPKQGTERRVSGGGGPPMPFRTVDAEYRQRLTNQVEAIERAVLPQATTSKSAPVRVKVIPKAAAKSHRPLRLFSEATCPIVGVGRIDELFVKGTVSGLAALKRCIAADSSDKIVKELSSIESIEPVTPALRRRGLEPADILRLCPRTQHGFMARVKLFDYGQDEDQPALVQDFVQSCQRLGLSVDQRGYAERSFTFGVECRNEQDVDALSKVIGVRSISQMPLIRTIRPQVLLDQPQPRLPVRTPNDGDVPVVVVVDSGVSQTNPALASWVIGRDSQVAPQYDNRAHGTFVAGLVCFGAQLNPDLTGIDASPCAVFDLQVIPNDDPNKGDTTALMEQELLISLEDALRQHANKYRVWNLSLGTDAVCSMDEFSELAEELDNLQEQYNVSFVISAGNYRTPPLLDYPRTAQQLDAGRITSPADSVLGITVGGISHVDFRANGPKQHHPAAFSRHGAGPNYIIKPDVVHFSGTCSTDGGTIHGIRSLTDAGVAEDLGTSFAAPLVSRTLAQIYHEITPTPSPVLARALLTHHARDPRSGKRVPDGEENFLGFGLPATVPYCLECTPHTATLVFEDALRTGYFLEWDHFPYPNSLQRNGRFFGEVWMTLAFSPTRGSRWGAEYCETHIDAHLGVYRERVARDTGEVTQVFNGLVPPEHRNPGLLYEAFQVEKLRKWAPVRTYYGNMGERGERGLRWRLKLQLLTRHLQDEATSKPQPFSLIVTIADPERKAPVYDEMAQIVRSRFQAANLAVRPRTRIRGEGRA</sequence>
<dbReference type="InterPro" id="IPR000209">
    <property type="entry name" value="Peptidase_S8/S53_dom"/>
</dbReference>
<dbReference type="GO" id="GO:0006508">
    <property type="term" value="P:proteolysis"/>
    <property type="evidence" value="ECO:0007669"/>
    <property type="project" value="UniProtKB-KW"/>
</dbReference>
<keyword evidence="2 5" id="KW-0645">Protease</keyword>
<dbReference type="GO" id="GO:0004252">
    <property type="term" value="F:serine-type endopeptidase activity"/>
    <property type="evidence" value="ECO:0007669"/>
    <property type="project" value="UniProtKB-UniRule"/>
</dbReference>
<evidence type="ECO:0000259" key="6">
    <source>
        <dbReference type="Pfam" id="PF00082"/>
    </source>
</evidence>
<proteinExistence type="inferred from homology"/>
<comment type="caution">
    <text evidence="7">The sequence shown here is derived from an EMBL/GenBank/DDBJ whole genome shotgun (WGS) entry which is preliminary data.</text>
</comment>
<keyword evidence="3 5" id="KW-0378">Hydrolase</keyword>
<keyword evidence="4 5" id="KW-0720">Serine protease</keyword>
<dbReference type="Gene3D" id="3.40.50.200">
    <property type="entry name" value="Peptidase S8/S53 domain"/>
    <property type="match status" value="1"/>
</dbReference>
<dbReference type="SUPFAM" id="SSF52743">
    <property type="entry name" value="Subtilisin-like"/>
    <property type="match status" value="1"/>
</dbReference>
<dbReference type="PANTHER" id="PTHR43806:SF11">
    <property type="entry name" value="CEREVISIN-RELATED"/>
    <property type="match status" value="1"/>
</dbReference>
<dbReference type="Pfam" id="PF00082">
    <property type="entry name" value="Peptidase_S8"/>
    <property type="match status" value="1"/>
</dbReference>
<evidence type="ECO:0000256" key="3">
    <source>
        <dbReference type="ARBA" id="ARBA00022801"/>
    </source>
</evidence>
<name>A0A2W5Q7P1_VARPD</name>
<evidence type="ECO:0000256" key="4">
    <source>
        <dbReference type="ARBA" id="ARBA00022825"/>
    </source>
</evidence>
<feature type="active site" description="Charge relay system" evidence="5">
    <location>
        <position position="514"/>
    </location>
</feature>
<organism evidence="7 8">
    <name type="scientific">Variovorax paradoxus</name>
    <dbReference type="NCBI Taxonomy" id="34073"/>
    <lineage>
        <taxon>Bacteria</taxon>
        <taxon>Pseudomonadati</taxon>
        <taxon>Pseudomonadota</taxon>
        <taxon>Betaproteobacteria</taxon>
        <taxon>Burkholderiales</taxon>
        <taxon>Comamonadaceae</taxon>
        <taxon>Variovorax</taxon>
    </lineage>
</organism>
<evidence type="ECO:0000313" key="7">
    <source>
        <dbReference type="EMBL" id="PZQ74311.1"/>
    </source>
</evidence>
<protein>
    <recommendedName>
        <fullName evidence="6">Peptidase S8/S53 domain-containing protein</fullName>
    </recommendedName>
</protein>
<dbReference type="InterPro" id="IPR034074">
    <property type="entry name" value="Y4bN_pept_dom"/>
</dbReference>
<evidence type="ECO:0000313" key="8">
    <source>
        <dbReference type="Proteomes" id="UP000249135"/>
    </source>
</evidence>
<reference evidence="7 8" key="1">
    <citation type="submission" date="2017-08" db="EMBL/GenBank/DDBJ databases">
        <title>Infants hospitalized years apart are colonized by the same room-sourced microbial strains.</title>
        <authorList>
            <person name="Brooks B."/>
            <person name="Olm M.R."/>
            <person name="Firek B.A."/>
            <person name="Baker R."/>
            <person name="Thomas B.C."/>
            <person name="Morowitz M.J."/>
            <person name="Banfield J.F."/>
        </authorList>
    </citation>
    <scope>NUCLEOTIDE SEQUENCE [LARGE SCALE GENOMIC DNA]</scope>
    <source>
        <strain evidence="7">S2_005_003_R2_41</strain>
    </source>
</reference>
<gene>
    <name evidence="7" type="ORF">DI563_12600</name>
</gene>
<evidence type="ECO:0000256" key="1">
    <source>
        <dbReference type="ARBA" id="ARBA00011073"/>
    </source>
</evidence>
<dbReference type="PROSITE" id="PS51892">
    <property type="entry name" value="SUBTILASE"/>
    <property type="match status" value="1"/>
</dbReference>
<dbReference type="Proteomes" id="UP000249135">
    <property type="component" value="Unassembled WGS sequence"/>
</dbReference>
<dbReference type="InterPro" id="IPR050131">
    <property type="entry name" value="Peptidase_S8_subtilisin-like"/>
</dbReference>
<evidence type="ECO:0000256" key="2">
    <source>
        <dbReference type="ARBA" id="ARBA00022670"/>
    </source>
</evidence>